<keyword evidence="2" id="KW-1185">Reference proteome</keyword>
<evidence type="ECO:0000313" key="2">
    <source>
        <dbReference type="Proteomes" id="UP001497522"/>
    </source>
</evidence>
<accession>A0ABP1AWN2</accession>
<protein>
    <submittedName>
        <fullName evidence="1">Uncharacterized protein</fullName>
    </submittedName>
</protein>
<name>A0ABP1AWN2_9BRYO</name>
<dbReference type="Proteomes" id="UP001497522">
    <property type="component" value="Chromosome 16"/>
</dbReference>
<gene>
    <name evidence="1" type="ORF">CSSPJE1EN2_LOCUS9891</name>
</gene>
<dbReference type="EMBL" id="OZ023717">
    <property type="protein sequence ID" value="CAK9866896.1"/>
    <property type="molecule type" value="Genomic_DNA"/>
</dbReference>
<evidence type="ECO:0000313" key="1">
    <source>
        <dbReference type="EMBL" id="CAK9866896.1"/>
    </source>
</evidence>
<reference evidence="1" key="1">
    <citation type="submission" date="2024-03" db="EMBL/GenBank/DDBJ databases">
        <authorList>
            <consortium name="ELIXIR-Norway"/>
            <consortium name="Elixir Norway"/>
        </authorList>
    </citation>
    <scope>NUCLEOTIDE SEQUENCE</scope>
</reference>
<sequence length="319" mass="36381">MMLCRIRPRYRPDTGMYVVEWRPPLFKKKLSLGTYKKEEDALIACDVCTFHAAEEEEQQLTHEHFNYRCSLELFATQPPLSMKFSSLKPDCAGELHCKFSDEIRKRTRLWIQHNRRFHWTELPHWVSDENKNASTSQTDGQQDHCQQTSLDLINSFEGNGIPAVLEGNTHDAQFSDKGAENMPEDAPLDHLYEPDWSALPDLDIVKKYPELSNQHCNLPSHVTQYNCGDMVSGIKRDTKPVLLRTGTTTHPALPPAMTITANDVVARGGRLAGFELTVLDDMNRHKGGQNLHISSTLDDPFNISEESMEACHMVCWERS</sequence>
<organism evidence="1 2">
    <name type="scientific">Sphagnum jensenii</name>
    <dbReference type="NCBI Taxonomy" id="128206"/>
    <lineage>
        <taxon>Eukaryota</taxon>
        <taxon>Viridiplantae</taxon>
        <taxon>Streptophyta</taxon>
        <taxon>Embryophyta</taxon>
        <taxon>Bryophyta</taxon>
        <taxon>Sphagnophytina</taxon>
        <taxon>Sphagnopsida</taxon>
        <taxon>Sphagnales</taxon>
        <taxon>Sphagnaceae</taxon>
        <taxon>Sphagnum</taxon>
    </lineage>
</organism>
<proteinExistence type="predicted"/>